<keyword evidence="2 5" id="KW-0285">Flavoprotein</keyword>
<dbReference type="OrthoDB" id="9772484at2"/>
<proteinExistence type="inferred from homology"/>
<accession>A0A2A4G2T1</accession>
<keyword evidence="10" id="KW-1185">Reference proteome</keyword>
<evidence type="ECO:0000256" key="7">
    <source>
        <dbReference type="RuleBase" id="RU004182"/>
    </source>
</evidence>
<dbReference type="AlphaFoldDB" id="A0A2A4G2T1"/>
<dbReference type="Gene3D" id="1.10.579.10">
    <property type="entry name" value="DNA Cyclobutane Dipyrimidine Photolyase, subunit A, domain 3"/>
    <property type="match status" value="1"/>
</dbReference>
<keyword evidence="9" id="KW-0456">Lyase</keyword>
<reference evidence="9 10" key="1">
    <citation type="submission" date="2017-09" db="EMBL/GenBank/DDBJ databases">
        <title>The Catabolism of 3,6-Dichlorosalicylic acid is Initiated by the Cytochrome P450 Monooxygenase DsmABC in Rhizorhabdus dicambivorans Ndbn-20.</title>
        <authorList>
            <person name="Na L."/>
        </authorList>
    </citation>
    <scope>NUCLEOTIDE SEQUENCE [LARGE SCALE GENOMIC DNA]</scope>
    <source>
        <strain evidence="9 10">Ndbn-20m</strain>
    </source>
</reference>
<feature type="site" description="Electron transfer via tryptophanyl radical" evidence="6">
    <location>
        <position position="297"/>
    </location>
</feature>
<feature type="binding site" evidence="5">
    <location>
        <begin position="231"/>
        <end position="235"/>
    </location>
    <ligand>
        <name>FAD</name>
        <dbReference type="ChEBI" id="CHEBI:57692"/>
    </ligand>
</feature>
<dbReference type="SUPFAM" id="SSF48173">
    <property type="entry name" value="Cryptochrome/photolyase FAD-binding domain"/>
    <property type="match status" value="1"/>
</dbReference>
<feature type="domain" description="Photolyase/cryptochrome alpha/beta" evidence="8">
    <location>
        <begin position="3"/>
        <end position="127"/>
    </location>
</feature>
<dbReference type="EMBL" id="NWUF01000001">
    <property type="protein sequence ID" value="PCE44324.1"/>
    <property type="molecule type" value="Genomic_DNA"/>
</dbReference>
<evidence type="ECO:0000256" key="2">
    <source>
        <dbReference type="ARBA" id="ARBA00022630"/>
    </source>
</evidence>
<sequence length="457" mass="51089">MTRPSIVWFRQDLRLADQAAVAAASADGPWIGVYVLDDEGPGPWAIGGAQRWWLHHSLTALGEALRARGGRLVLRRGTSPDILRKLARDIDARTIHATRHYEPWWKAAETVLSGGDLELRLYDGNRLAPPEGVLTGARGRYRIFTPYWRALKEQMPPGRPAPAPHAIRAPHGAIESDALANWGLLPVEPDWAAGFGIWTPGEAGAHEALDEFLPVLDHYDEDRDRPSVDGTSRLSPHLHFGEISPATLWLRAAKRLHRQAEPWLRQLGWRDFCANIVDILPGYGDGNGRDAWDRMAWRRGAAADRDFRAWTRGRTGYPIVDAGMRELWATGFMHNRVRMIAASFLIKHLLIDWRRGERWFWDTLVDADYGNNAVNWQWVAGTGVDSNPFGRIMAPLVQSPKFDAGGYIRRWVPELADIEGEAIHDPHGAGLSPAGYPPPIVGHREARERALAASAEI</sequence>
<dbReference type="InterPro" id="IPR006050">
    <property type="entry name" value="DNA_photolyase_N"/>
</dbReference>
<keyword evidence="4 7" id="KW-0157">Chromophore</keyword>
<dbReference type="InterPro" id="IPR014729">
    <property type="entry name" value="Rossmann-like_a/b/a_fold"/>
</dbReference>
<dbReference type="Pfam" id="PF00875">
    <property type="entry name" value="DNA_photolyase"/>
    <property type="match status" value="1"/>
</dbReference>
<evidence type="ECO:0000256" key="5">
    <source>
        <dbReference type="PIRSR" id="PIRSR602081-1"/>
    </source>
</evidence>
<dbReference type="GO" id="GO:0006139">
    <property type="term" value="P:nucleobase-containing compound metabolic process"/>
    <property type="evidence" value="ECO:0007669"/>
    <property type="project" value="UniProtKB-ARBA"/>
</dbReference>
<dbReference type="GO" id="GO:0009416">
    <property type="term" value="P:response to light stimulus"/>
    <property type="evidence" value="ECO:0007669"/>
    <property type="project" value="TreeGrafter"/>
</dbReference>
<dbReference type="Pfam" id="PF03441">
    <property type="entry name" value="FAD_binding_7"/>
    <property type="match status" value="1"/>
</dbReference>
<dbReference type="PROSITE" id="PS00394">
    <property type="entry name" value="DNA_PHOTOLYASES_1_1"/>
    <property type="match status" value="1"/>
</dbReference>
<keyword evidence="3 5" id="KW-0274">FAD</keyword>
<organism evidence="9 10">
    <name type="scientific">Rhizorhabdus dicambivorans</name>
    <dbReference type="NCBI Taxonomy" id="1850238"/>
    <lineage>
        <taxon>Bacteria</taxon>
        <taxon>Pseudomonadati</taxon>
        <taxon>Pseudomonadota</taxon>
        <taxon>Alphaproteobacteria</taxon>
        <taxon>Sphingomonadales</taxon>
        <taxon>Sphingomonadaceae</taxon>
        <taxon>Rhizorhabdus</taxon>
    </lineage>
</organism>
<dbReference type="GO" id="GO:0071949">
    <property type="term" value="F:FAD binding"/>
    <property type="evidence" value="ECO:0007669"/>
    <property type="project" value="TreeGrafter"/>
</dbReference>
<comment type="cofactor">
    <cofactor evidence="1">
        <name>(6R)-5,10-methylene-5,6,7,8-tetrahydrofolate</name>
        <dbReference type="ChEBI" id="CHEBI:15636"/>
    </cofactor>
</comment>
<evidence type="ECO:0000256" key="3">
    <source>
        <dbReference type="ARBA" id="ARBA00022827"/>
    </source>
</evidence>
<evidence type="ECO:0000259" key="8">
    <source>
        <dbReference type="PROSITE" id="PS51645"/>
    </source>
</evidence>
<gene>
    <name evidence="9" type="ORF">COO09_01450</name>
</gene>
<evidence type="ECO:0000256" key="4">
    <source>
        <dbReference type="ARBA" id="ARBA00022991"/>
    </source>
</evidence>
<dbReference type="GO" id="GO:0003677">
    <property type="term" value="F:DNA binding"/>
    <property type="evidence" value="ECO:0007669"/>
    <property type="project" value="TreeGrafter"/>
</dbReference>
<comment type="caution">
    <text evidence="9">The sequence shown here is derived from an EMBL/GenBank/DDBJ whole genome shotgun (WGS) entry which is preliminary data.</text>
</comment>
<dbReference type="PRINTS" id="PR00147">
    <property type="entry name" value="DNAPHOTLYASE"/>
</dbReference>
<dbReference type="GO" id="GO:0003904">
    <property type="term" value="F:deoxyribodipyrimidine photo-lyase activity"/>
    <property type="evidence" value="ECO:0007669"/>
    <property type="project" value="TreeGrafter"/>
</dbReference>
<evidence type="ECO:0000256" key="1">
    <source>
        <dbReference type="ARBA" id="ARBA00001932"/>
    </source>
</evidence>
<dbReference type="InterPro" id="IPR002081">
    <property type="entry name" value="Cryptochrome/DNA_photolyase_1"/>
</dbReference>
<name>A0A2A4G2T1_9SPHN</name>
<dbReference type="InterPro" id="IPR036134">
    <property type="entry name" value="Crypto/Photolyase_FAD-like_sf"/>
</dbReference>
<feature type="site" description="Electron transfer via tryptophanyl radical" evidence="6">
    <location>
        <position position="376"/>
    </location>
</feature>
<feature type="binding site" evidence="5">
    <location>
        <begin position="366"/>
        <end position="368"/>
    </location>
    <ligand>
        <name>FAD</name>
        <dbReference type="ChEBI" id="CHEBI:57692"/>
    </ligand>
</feature>
<evidence type="ECO:0000256" key="6">
    <source>
        <dbReference type="PIRSR" id="PIRSR602081-2"/>
    </source>
</evidence>
<feature type="site" description="Electron transfer via tryptophanyl radical" evidence="6">
    <location>
        <position position="353"/>
    </location>
</feature>
<protein>
    <submittedName>
        <fullName evidence="9">Deoxyribodipyrimidine photo-lyase</fullName>
    </submittedName>
</protein>
<dbReference type="PROSITE" id="PS00691">
    <property type="entry name" value="DNA_PHOTOLYASES_1_2"/>
    <property type="match status" value="1"/>
</dbReference>
<dbReference type="RefSeq" id="WP_066959128.1">
    <property type="nucleotide sequence ID" value="NZ_CP023449.1"/>
</dbReference>
<comment type="cofactor">
    <cofactor evidence="5">
        <name>FAD</name>
        <dbReference type="ChEBI" id="CHEBI:57692"/>
    </cofactor>
    <text evidence="5">Binds 1 FAD per subunit.</text>
</comment>
<dbReference type="SUPFAM" id="SSF52425">
    <property type="entry name" value="Cryptochrome/photolyase, N-terminal domain"/>
    <property type="match status" value="1"/>
</dbReference>
<dbReference type="PROSITE" id="PS51645">
    <property type="entry name" value="PHR_CRY_ALPHA_BETA"/>
    <property type="match status" value="1"/>
</dbReference>
<comment type="similarity">
    <text evidence="7">Belongs to the DNA photolyase family.</text>
</comment>
<feature type="binding site" evidence="5">
    <location>
        <position position="219"/>
    </location>
    <ligand>
        <name>FAD</name>
        <dbReference type="ChEBI" id="CHEBI:57692"/>
    </ligand>
</feature>
<dbReference type="InterPro" id="IPR005101">
    <property type="entry name" value="Cryptochr/Photolyase_FAD-bd"/>
</dbReference>
<dbReference type="GO" id="GO:0006950">
    <property type="term" value="P:response to stress"/>
    <property type="evidence" value="ECO:0007669"/>
    <property type="project" value="UniProtKB-ARBA"/>
</dbReference>
<dbReference type="Proteomes" id="UP000218934">
    <property type="component" value="Unassembled WGS sequence"/>
</dbReference>
<evidence type="ECO:0000313" key="10">
    <source>
        <dbReference type="Proteomes" id="UP000218934"/>
    </source>
</evidence>
<dbReference type="InterPro" id="IPR036155">
    <property type="entry name" value="Crypto/Photolyase_N_sf"/>
</dbReference>
<dbReference type="Gene3D" id="3.40.50.620">
    <property type="entry name" value="HUPs"/>
    <property type="match status" value="1"/>
</dbReference>
<dbReference type="PANTHER" id="PTHR11455:SF9">
    <property type="entry name" value="CRYPTOCHROME CIRCADIAN CLOCK 5 ISOFORM X1"/>
    <property type="match status" value="1"/>
</dbReference>
<dbReference type="Gene3D" id="1.25.40.80">
    <property type="match status" value="1"/>
</dbReference>
<feature type="binding site" evidence="5">
    <location>
        <position position="263"/>
    </location>
    <ligand>
        <name>FAD</name>
        <dbReference type="ChEBI" id="CHEBI:57692"/>
    </ligand>
</feature>
<dbReference type="InterPro" id="IPR018394">
    <property type="entry name" value="DNA_photolyase_1_CS_C"/>
</dbReference>
<dbReference type="KEGG" id="rdi:CMV14_12065"/>
<evidence type="ECO:0000313" key="9">
    <source>
        <dbReference type="EMBL" id="PCE44324.1"/>
    </source>
</evidence>
<dbReference type="PANTHER" id="PTHR11455">
    <property type="entry name" value="CRYPTOCHROME"/>
    <property type="match status" value="1"/>
</dbReference>